<evidence type="ECO:0000313" key="6">
    <source>
        <dbReference type="Proteomes" id="UP001430584"/>
    </source>
</evidence>
<accession>A0A0G2GAZ4</accession>
<reference evidence="4 5" key="2">
    <citation type="submission" date="2015-05" db="EMBL/GenBank/DDBJ databases">
        <title>Distinctive expansion of gene families associated with plant cell wall degradation and secondary metabolism in the genomes of grapevine trunk pathogens.</title>
        <authorList>
            <person name="Lawrence D.P."/>
            <person name="Travadon R."/>
            <person name="Rolshausen P.E."/>
            <person name="Baumgartner K."/>
        </authorList>
    </citation>
    <scope>NUCLEOTIDE SEQUENCE [LARGE SCALE GENOMIC DNA]</scope>
    <source>
        <strain evidence="4">DS831</strain>
    </source>
</reference>
<comment type="caution">
    <text evidence="4">The sequence shown here is derived from an EMBL/GenBank/DDBJ whole genome shotgun (WGS) entry which is preliminary data.</text>
</comment>
<gene>
    <name evidence="3" type="ORF">SLS55_001158</name>
    <name evidence="4" type="ORF">UCDDS831_g08290</name>
</gene>
<dbReference type="Proteomes" id="UP000034182">
    <property type="component" value="Unassembled WGS sequence"/>
</dbReference>
<organism evidence="4 5">
    <name type="scientific">Diplodia seriata</name>
    <dbReference type="NCBI Taxonomy" id="420778"/>
    <lineage>
        <taxon>Eukaryota</taxon>
        <taxon>Fungi</taxon>
        <taxon>Dikarya</taxon>
        <taxon>Ascomycota</taxon>
        <taxon>Pezizomycotina</taxon>
        <taxon>Dothideomycetes</taxon>
        <taxon>Dothideomycetes incertae sedis</taxon>
        <taxon>Botryosphaeriales</taxon>
        <taxon>Botryosphaeriaceae</taxon>
        <taxon>Diplodia</taxon>
    </lineage>
</organism>
<dbReference type="PANTHER" id="PTHR12300:SF177">
    <property type="entry name" value="PROTEIN YOP1"/>
    <property type="match status" value="1"/>
</dbReference>
<dbReference type="EMBL" id="LAQI01000237">
    <property type="protein sequence ID" value="KKY14305.1"/>
    <property type="molecule type" value="Genomic_DNA"/>
</dbReference>
<reference evidence="3 6" key="3">
    <citation type="submission" date="2024-02" db="EMBL/GenBank/DDBJ databases">
        <title>De novo assembly and annotation of 12 fungi associated with fruit tree decline syndrome in Ontario, Canada.</title>
        <authorList>
            <person name="Sulman M."/>
            <person name="Ellouze W."/>
            <person name="Ilyukhin E."/>
        </authorList>
    </citation>
    <scope>NUCLEOTIDE SEQUENCE [LARGE SCALE GENOMIC DNA]</scope>
    <source>
        <strain evidence="3 6">FDS-637</strain>
    </source>
</reference>
<evidence type="ECO:0000313" key="4">
    <source>
        <dbReference type="EMBL" id="KKY14305.1"/>
    </source>
</evidence>
<protein>
    <recommendedName>
        <fullName evidence="1">Protein YOP1</fullName>
    </recommendedName>
</protein>
<proteinExistence type="inferred from homology"/>
<comment type="similarity">
    <text evidence="1">Belongs to the DP1 family.</text>
</comment>
<feature type="region of interest" description="Disordered" evidence="2">
    <location>
        <begin position="247"/>
        <end position="352"/>
    </location>
</feature>
<dbReference type="Proteomes" id="UP001430584">
    <property type="component" value="Unassembled WGS sequence"/>
</dbReference>
<dbReference type="GeneID" id="92005243"/>
<feature type="compositionally biased region" description="Gly residues" evidence="2">
    <location>
        <begin position="291"/>
        <end position="301"/>
    </location>
</feature>
<evidence type="ECO:0000256" key="2">
    <source>
        <dbReference type="SAM" id="MobiDB-lite"/>
    </source>
</evidence>
<feature type="compositionally biased region" description="Basic and acidic residues" evidence="2">
    <location>
        <begin position="271"/>
        <end position="282"/>
    </location>
</feature>
<evidence type="ECO:0000313" key="3">
    <source>
        <dbReference type="EMBL" id="KAL0265193.1"/>
    </source>
</evidence>
<sequence length="352" mass="38645">MFFGIFDIFPNLLTTGLTTLFPIFASYKALRTGDPQQLTPWLMFWVCFTIAQTAEYWFSWAVDWLPFYAWIRFGAYLYLVQGAPYLYQTHVHPFLVQHEHEIERFISDAHENGKRVGLQYLNKAIEYVKVNLLGMAPSPQPPPTRPGQQGGTYAQNLLSRFNLPTATQGLAAPAGDFYGLVSGALQGAAQWQKQGTASRADAATALSASGAIIPDEIARGRPEDRASYIASQRSRLQTLLSAFEQEAATGNNAASRDPSRERSGAGSLTKSKSELEFDRVEYDEAFEGASSSGGSGRGRPGGSRTTSGGWMPWQWGAQPQEKGRLSPQPPSSRSRTPSRESRGRATGSDLAY</sequence>
<dbReference type="Pfam" id="PF03134">
    <property type="entry name" value="TB2_DP1_HVA22"/>
    <property type="match status" value="1"/>
</dbReference>
<evidence type="ECO:0000313" key="5">
    <source>
        <dbReference type="Proteomes" id="UP000034182"/>
    </source>
</evidence>
<dbReference type="EMBL" id="JAJVCZ030000001">
    <property type="protein sequence ID" value="KAL0265193.1"/>
    <property type="molecule type" value="Genomic_DNA"/>
</dbReference>
<dbReference type="InterPro" id="IPR004345">
    <property type="entry name" value="TB2_DP1_HVA22"/>
</dbReference>
<evidence type="ECO:0000256" key="1">
    <source>
        <dbReference type="RuleBase" id="RU362006"/>
    </source>
</evidence>
<dbReference type="PANTHER" id="PTHR12300">
    <property type="entry name" value="HVA22-LIKE PROTEINS"/>
    <property type="match status" value="1"/>
</dbReference>
<dbReference type="AlphaFoldDB" id="A0A0G2GAZ4"/>
<reference evidence="4 5" key="1">
    <citation type="submission" date="2015-03" db="EMBL/GenBank/DDBJ databases">
        <authorList>
            <person name="Morales-Cruz A."/>
            <person name="Amrine K.C."/>
            <person name="Cantu D."/>
        </authorList>
    </citation>
    <scope>NUCLEOTIDE SEQUENCE [LARGE SCALE GENOMIC DNA]</scope>
    <source>
        <strain evidence="4">DS831</strain>
    </source>
</reference>
<comment type="subcellular location">
    <subcellularLocation>
        <location evidence="1">Membrane</location>
        <topology evidence="1">Multi-pass membrane protein</topology>
    </subcellularLocation>
</comment>
<dbReference type="GO" id="GO:0016020">
    <property type="term" value="C:membrane"/>
    <property type="evidence" value="ECO:0007669"/>
    <property type="project" value="UniProtKB-SubCell"/>
</dbReference>
<keyword evidence="6" id="KW-1185">Reference proteome</keyword>
<name>A0A0G2GAZ4_9PEZI</name>
<dbReference type="RefSeq" id="XP_066637933.1">
    <property type="nucleotide sequence ID" value="XM_066772654.1"/>
</dbReference>